<organism evidence="1">
    <name type="scientific">Anguilla anguilla</name>
    <name type="common">European freshwater eel</name>
    <name type="synonym">Muraena anguilla</name>
    <dbReference type="NCBI Taxonomy" id="7936"/>
    <lineage>
        <taxon>Eukaryota</taxon>
        <taxon>Metazoa</taxon>
        <taxon>Chordata</taxon>
        <taxon>Craniata</taxon>
        <taxon>Vertebrata</taxon>
        <taxon>Euteleostomi</taxon>
        <taxon>Actinopterygii</taxon>
        <taxon>Neopterygii</taxon>
        <taxon>Teleostei</taxon>
        <taxon>Anguilliformes</taxon>
        <taxon>Anguillidae</taxon>
        <taxon>Anguilla</taxon>
    </lineage>
</organism>
<evidence type="ECO:0000313" key="1">
    <source>
        <dbReference type="EMBL" id="JAH47816.1"/>
    </source>
</evidence>
<proteinExistence type="predicted"/>
<dbReference type="EMBL" id="GBXM01060761">
    <property type="protein sequence ID" value="JAH47816.1"/>
    <property type="molecule type" value="Transcribed_RNA"/>
</dbReference>
<accession>A0A0E9T2H8</accession>
<protein>
    <submittedName>
        <fullName evidence="1">Uncharacterized protein</fullName>
    </submittedName>
</protein>
<reference evidence="1" key="2">
    <citation type="journal article" date="2015" name="Fish Shellfish Immunol.">
        <title>Early steps in the European eel (Anguilla anguilla)-Vibrio vulnificus interaction in the gills: Role of the RtxA13 toxin.</title>
        <authorList>
            <person name="Callol A."/>
            <person name="Pajuelo D."/>
            <person name="Ebbesson L."/>
            <person name="Teles M."/>
            <person name="MacKenzie S."/>
            <person name="Amaro C."/>
        </authorList>
    </citation>
    <scope>NUCLEOTIDE SEQUENCE</scope>
</reference>
<reference evidence="1" key="1">
    <citation type="submission" date="2014-11" db="EMBL/GenBank/DDBJ databases">
        <authorList>
            <person name="Amaro Gonzalez C."/>
        </authorList>
    </citation>
    <scope>NUCLEOTIDE SEQUENCE</scope>
</reference>
<sequence length="26" mass="2940">MDFCSSSAKKLAPYCKKKQAISQTLY</sequence>
<name>A0A0E9T2H8_ANGAN</name>
<dbReference type="AlphaFoldDB" id="A0A0E9T2H8"/>